<keyword evidence="3" id="KW-1185">Reference proteome</keyword>
<dbReference type="Pfam" id="PF03140">
    <property type="entry name" value="DUF247"/>
    <property type="match status" value="1"/>
</dbReference>
<organism evidence="2 3">
    <name type="scientific">Vigna mungo</name>
    <name type="common">Black gram</name>
    <name type="synonym">Phaseolus mungo</name>
    <dbReference type="NCBI Taxonomy" id="3915"/>
    <lineage>
        <taxon>Eukaryota</taxon>
        <taxon>Viridiplantae</taxon>
        <taxon>Streptophyta</taxon>
        <taxon>Embryophyta</taxon>
        <taxon>Tracheophyta</taxon>
        <taxon>Spermatophyta</taxon>
        <taxon>Magnoliopsida</taxon>
        <taxon>eudicotyledons</taxon>
        <taxon>Gunneridae</taxon>
        <taxon>Pentapetalae</taxon>
        <taxon>rosids</taxon>
        <taxon>fabids</taxon>
        <taxon>Fabales</taxon>
        <taxon>Fabaceae</taxon>
        <taxon>Papilionoideae</taxon>
        <taxon>50 kb inversion clade</taxon>
        <taxon>NPAAA clade</taxon>
        <taxon>indigoferoid/millettioid clade</taxon>
        <taxon>Phaseoleae</taxon>
        <taxon>Vigna</taxon>
    </lineage>
</organism>
<dbReference type="PANTHER" id="PTHR31170:SF23">
    <property type="match status" value="1"/>
</dbReference>
<evidence type="ECO:0000313" key="2">
    <source>
        <dbReference type="EMBL" id="WVZ19953.1"/>
    </source>
</evidence>
<dbReference type="PANTHER" id="PTHR31170">
    <property type="entry name" value="BNAC04G53230D PROTEIN"/>
    <property type="match status" value="1"/>
</dbReference>
<dbReference type="Proteomes" id="UP001374535">
    <property type="component" value="Chromosome 2"/>
</dbReference>
<name>A0AAQ3S846_VIGMU</name>
<feature type="transmembrane region" description="Helical" evidence="1">
    <location>
        <begin position="106"/>
        <end position="129"/>
    </location>
</feature>
<accession>A0AAQ3S846</accession>
<evidence type="ECO:0000256" key="1">
    <source>
        <dbReference type="SAM" id="Phobius"/>
    </source>
</evidence>
<keyword evidence="1" id="KW-0812">Transmembrane</keyword>
<proteinExistence type="predicted"/>
<dbReference type="AlphaFoldDB" id="A0AAQ3S846"/>
<keyword evidence="1" id="KW-1133">Transmembrane helix</keyword>
<evidence type="ECO:0000313" key="3">
    <source>
        <dbReference type="Proteomes" id="UP001374535"/>
    </source>
</evidence>
<keyword evidence="1" id="KW-0472">Membrane</keyword>
<gene>
    <name evidence="2" type="ORF">V8G54_007275</name>
</gene>
<dbReference type="EMBL" id="CP144699">
    <property type="protein sequence ID" value="WVZ19953.1"/>
    <property type="molecule type" value="Genomic_DNA"/>
</dbReference>
<reference evidence="2 3" key="1">
    <citation type="journal article" date="2023" name="Life. Sci Alliance">
        <title>Evolutionary insights into 3D genome organization and epigenetic landscape of Vigna mungo.</title>
        <authorList>
            <person name="Junaid A."/>
            <person name="Singh B."/>
            <person name="Bhatia S."/>
        </authorList>
    </citation>
    <scope>NUCLEOTIDE SEQUENCE [LARGE SCALE GENOMIC DNA]</scope>
    <source>
        <strain evidence="2">Urdbean</strain>
    </source>
</reference>
<sequence>MVALEQCHYPSKSYITDYIVVLHFLVNTSNDVDLLVRKGILMSYLGDTDSSAKMINGLWKNVSQTNFSCHYFRLCEDLNAFCRKPRRKLRSTLTRDYGKSPWQTGATFAAILLLLLYFVQTLCSIWKVYKKY</sequence>
<dbReference type="InterPro" id="IPR004158">
    <property type="entry name" value="DUF247_pln"/>
</dbReference>
<protein>
    <submittedName>
        <fullName evidence="2">Uncharacterized protein</fullName>
    </submittedName>
</protein>